<sequence>MKKIVVLVCSLIVMISCKNKSEEVEIDETKTEIPTDTITPKDTLAIEDVESQESEVLSKEAIEEVKVETKEPKVEYASFGGKFKADKALTKEEMLKKYKSMKKGDTVAVQFKSKIKEVCKKKGCWMSMDLANEKESFVRFKDYGFFVPLNADNSNAIVTGRAYLDVITVDELKHYAKDGGKSEEEIAKITEPKITYAFQADGVLIEK</sequence>
<comment type="caution">
    <text evidence="1">The sequence shown here is derived from an EMBL/GenBank/DDBJ whole genome shotgun (WGS) entry which is preliminary data.</text>
</comment>
<name>A0ABU1TMD1_9FLAO</name>
<dbReference type="EMBL" id="JAVDVI010000004">
    <property type="protein sequence ID" value="MDR6967125.1"/>
    <property type="molecule type" value="Genomic_DNA"/>
</dbReference>
<dbReference type="PROSITE" id="PS51257">
    <property type="entry name" value="PROKAR_LIPOPROTEIN"/>
    <property type="match status" value="1"/>
</dbReference>
<gene>
    <name evidence="1" type="ORF">J2X31_001132</name>
</gene>
<protein>
    <recommendedName>
        <fullName evidence="3">DUF4920 domain-containing protein</fullName>
    </recommendedName>
</protein>
<evidence type="ECO:0008006" key="3">
    <source>
        <dbReference type="Google" id="ProtNLM"/>
    </source>
</evidence>
<accession>A0ABU1TMD1</accession>
<evidence type="ECO:0000313" key="1">
    <source>
        <dbReference type="EMBL" id="MDR6967125.1"/>
    </source>
</evidence>
<dbReference type="Pfam" id="PF16267">
    <property type="entry name" value="DUF4920"/>
    <property type="match status" value="1"/>
</dbReference>
<evidence type="ECO:0000313" key="2">
    <source>
        <dbReference type="Proteomes" id="UP001255185"/>
    </source>
</evidence>
<organism evidence="1 2">
    <name type="scientific">Flavobacterium arsenatis</name>
    <dbReference type="NCBI Taxonomy" id="1484332"/>
    <lineage>
        <taxon>Bacteria</taxon>
        <taxon>Pseudomonadati</taxon>
        <taxon>Bacteroidota</taxon>
        <taxon>Flavobacteriia</taxon>
        <taxon>Flavobacteriales</taxon>
        <taxon>Flavobacteriaceae</taxon>
        <taxon>Flavobacterium</taxon>
    </lineage>
</organism>
<keyword evidence="2" id="KW-1185">Reference proteome</keyword>
<proteinExistence type="predicted"/>
<dbReference type="RefSeq" id="WP_310025103.1">
    <property type="nucleotide sequence ID" value="NZ_JAVDVI010000004.1"/>
</dbReference>
<reference evidence="1 2" key="1">
    <citation type="submission" date="2023-07" db="EMBL/GenBank/DDBJ databases">
        <title>Sorghum-associated microbial communities from plants grown in Nebraska, USA.</title>
        <authorList>
            <person name="Schachtman D."/>
        </authorList>
    </citation>
    <scope>NUCLEOTIDE SEQUENCE [LARGE SCALE GENOMIC DNA]</scope>
    <source>
        <strain evidence="1 2">3773</strain>
    </source>
</reference>
<dbReference type="Proteomes" id="UP001255185">
    <property type="component" value="Unassembled WGS sequence"/>
</dbReference>
<dbReference type="InterPro" id="IPR032577">
    <property type="entry name" value="DUF4920"/>
</dbReference>